<keyword evidence="2" id="KW-1185">Reference proteome</keyword>
<name>A0A1L0BMX1_9ASCO</name>
<protein>
    <submittedName>
        <fullName evidence="1">CIC11C00000002448</fullName>
    </submittedName>
</protein>
<dbReference type="AlphaFoldDB" id="A0A1L0BMX1"/>
<accession>A0A1L0BMX1</accession>
<proteinExistence type="predicted"/>
<sequence>MHVGVVGPETAWGTGNCSGQFLGESPDGQKTVMEKSLALVETTSFRSTKLASMGLMYMNKF</sequence>
<dbReference type="Proteomes" id="UP000182334">
    <property type="component" value="Chromosome III"/>
</dbReference>
<organism evidence="1 2">
    <name type="scientific">Sungouiella intermedia</name>
    <dbReference type="NCBI Taxonomy" id="45354"/>
    <lineage>
        <taxon>Eukaryota</taxon>
        <taxon>Fungi</taxon>
        <taxon>Dikarya</taxon>
        <taxon>Ascomycota</taxon>
        <taxon>Saccharomycotina</taxon>
        <taxon>Pichiomycetes</taxon>
        <taxon>Metschnikowiaceae</taxon>
        <taxon>Sungouiella</taxon>
    </lineage>
</organism>
<evidence type="ECO:0000313" key="2">
    <source>
        <dbReference type="Proteomes" id="UP000182334"/>
    </source>
</evidence>
<dbReference type="EMBL" id="LT635758">
    <property type="protein sequence ID" value="SGZ52627.1"/>
    <property type="molecule type" value="Genomic_DNA"/>
</dbReference>
<reference evidence="1 2" key="1">
    <citation type="submission" date="2016-10" db="EMBL/GenBank/DDBJ databases">
        <authorList>
            <person name="de Groot N.N."/>
        </authorList>
    </citation>
    <scope>NUCLEOTIDE SEQUENCE [LARGE SCALE GENOMIC DNA]</scope>
    <source>
        <strain evidence="1 2">CBS 141442</strain>
    </source>
</reference>
<gene>
    <name evidence="1" type="ORF">SAMEA4029010_CIC11G00000002448</name>
</gene>
<evidence type="ECO:0000313" key="1">
    <source>
        <dbReference type="EMBL" id="SGZ52627.1"/>
    </source>
</evidence>